<dbReference type="OrthoDB" id="9784774at2"/>
<dbReference type="Pfam" id="PF01230">
    <property type="entry name" value="HIT"/>
    <property type="match status" value="1"/>
</dbReference>
<dbReference type="InterPro" id="IPR039383">
    <property type="entry name" value="FHIT"/>
</dbReference>
<dbReference type="EMBL" id="CP003639">
    <property type="protein sequence ID" value="AFM39403.1"/>
    <property type="molecule type" value="Genomic_DNA"/>
</dbReference>
<dbReference type="PROSITE" id="PS51084">
    <property type="entry name" value="HIT_2"/>
    <property type="match status" value="1"/>
</dbReference>
<dbReference type="InterPro" id="IPR001310">
    <property type="entry name" value="Histidine_triad_HIT"/>
</dbReference>
<dbReference type="InterPro" id="IPR011146">
    <property type="entry name" value="HIT-like"/>
</dbReference>
<dbReference type="CDD" id="cd01275">
    <property type="entry name" value="FHIT"/>
    <property type="match status" value="1"/>
</dbReference>
<dbReference type="STRING" id="646529.Desaci_0331"/>
<dbReference type="AlphaFoldDB" id="I4D0S9"/>
<evidence type="ECO:0000256" key="6">
    <source>
        <dbReference type="PROSITE-ProRule" id="PRU00464"/>
    </source>
</evidence>
<reference evidence="8 9" key="1">
    <citation type="journal article" date="2012" name="J. Bacteriol.">
        <title>Complete genome sequences of Desulfosporosinus orientis DSM765T, Desulfosporosinus youngiae DSM17734T, Desulfosporosinus meridiei DSM13257T, and Desulfosporosinus acidiphilus DSM22704T.</title>
        <authorList>
            <person name="Pester M."/>
            <person name="Brambilla E."/>
            <person name="Alazard D."/>
            <person name="Rattei T."/>
            <person name="Weinmaier T."/>
            <person name="Han J."/>
            <person name="Lucas S."/>
            <person name="Lapidus A."/>
            <person name="Cheng J.F."/>
            <person name="Goodwin L."/>
            <person name="Pitluck S."/>
            <person name="Peters L."/>
            <person name="Ovchinnikova G."/>
            <person name="Teshima H."/>
            <person name="Detter J.C."/>
            <person name="Han C.S."/>
            <person name="Tapia R."/>
            <person name="Land M.L."/>
            <person name="Hauser L."/>
            <person name="Kyrpides N.C."/>
            <person name="Ivanova N.N."/>
            <person name="Pagani I."/>
            <person name="Huntmann M."/>
            <person name="Wei C.L."/>
            <person name="Davenport K.W."/>
            <person name="Daligault H."/>
            <person name="Chain P.S."/>
            <person name="Chen A."/>
            <person name="Mavromatis K."/>
            <person name="Markowitz V."/>
            <person name="Szeto E."/>
            <person name="Mikhailova N."/>
            <person name="Pati A."/>
            <person name="Wagner M."/>
            <person name="Woyke T."/>
            <person name="Ollivier B."/>
            <person name="Klenk H.P."/>
            <person name="Spring S."/>
            <person name="Loy A."/>
        </authorList>
    </citation>
    <scope>NUCLEOTIDE SEQUENCE [LARGE SCALE GENOMIC DNA]</scope>
    <source>
        <strain evidence="9">DSM 22704 / JCM 16185 / SJ4</strain>
    </source>
</reference>
<dbReference type="InterPro" id="IPR036265">
    <property type="entry name" value="HIT-like_sf"/>
</dbReference>
<evidence type="ECO:0000256" key="2">
    <source>
        <dbReference type="ARBA" id="ARBA00022801"/>
    </source>
</evidence>
<dbReference type="InterPro" id="IPR052908">
    <property type="entry name" value="AP-4-A_phosphorylase"/>
</dbReference>
<dbReference type="InterPro" id="IPR019808">
    <property type="entry name" value="Histidine_triad_CS"/>
</dbReference>
<dbReference type="RefSeq" id="WP_014825417.1">
    <property type="nucleotide sequence ID" value="NC_018068.1"/>
</dbReference>
<evidence type="ECO:0000259" key="7">
    <source>
        <dbReference type="PROSITE" id="PS51084"/>
    </source>
</evidence>
<evidence type="ECO:0000256" key="5">
    <source>
        <dbReference type="PIRSR" id="PIRSR639383-2"/>
    </source>
</evidence>
<evidence type="ECO:0000256" key="1">
    <source>
        <dbReference type="ARBA" id="ARBA00022741"/>
    </source>
</evidence>
<dbReference type="GO" id="GO:0000166">
    <property type="term" value="F:nucleotide binding"/>
    <property type="evidence" value="ECO:0007669"/>
    <property type="project" value="UniProtKB-KW"/>
</dbReference>
<dbReference type="KEGG" id="dai:Desaci_0331"/>
<proteinExistence type="predicted"/>
<organism evidence="8 9">
    <name type="scientific">Desulfosporosinus acidiphilus (strain DSM 22704 / JCM 16185 / SJ4)</name>
    <dbReference type="NCBI Taxonomy" id="646529"/>
    <lineage>
        <taxon>Bacteria</taxon>
        <taxon>Bacillati</taxon>
        <taxon>Bacillota</taxon>
        <taxon>Clostridia</taxon>
        <taxon>Eubacteriales</taxon>
        <taxon>Desulfitobacteriaceae</taxon>
        <taxon>Desulfosporosinus</taxon>
    </lineage>
</organism>
<feature type="binding site" evidence="5">
    <location>
        <position position="97"/>
    </location>
    <ligand>
        <name>substrate</name>
    </ligand>
</feature>
<keyword evidence="9" id="KW-1185">Reference proteome</keyword>
<dbReference type="HOGENOM" id="CLU_056776_5_1_9"/>
<gene>
    <name evidence="8" type="ordered locus">Desaci_0331</name>
</gene>
<evidence type="ECO:0000313" key="9">
    <source>
        <dbReference type="Proteomes" id="UP000002892"/>
    </source>
</evidence>
<sequence>MTDCMFCTFSEKDILAQNELACAIFDKFPVNEGHVLIVPKRHSASLFELTEDEVIGIWELAEEVKEILEDRFHPDGYNIGVNVGAAAGQTIFHMHVHVIPRYNGDVSDPRGGIRKIKKSLVPYVMEGEE</sequence>
<name>I4D0S9_DESAJ</name>
<dbReference type="PROSITE" id="PS00892">
    <property type="entry name" value="HIT_1"/>
    <property type="match status" value="1"/>
</dbReference>
<dbReference type="PANTHER" id="PTHR42997:SF1">
    <property type="entry name" value="AP-4-A PHOSPHORYLASE"/>
    <property type="match status" value="1"/>
</dbReference>
<dbReference type="Gene3D" id="3.30.428.10">
    <property type="entry name" value="HIT-like"/>
    <property type="match status" value="1"/>
</dbReference>
<feature type="short sequence motif" description="Histidine triad motif" evidence="4 6">
    <location>
        <begin position="93"/>
        <end position="97"/>
    </location>
</feature>
<dbReference type="PANTHER" id="PTHR42997">
    <property type="entry name" value="HIT FAMILY HYDROLASE"/>
    <property type="match status" value="1"/>
</dbReference>
<feature type="domain" description="HIT" evidence="7">
    <location>
        <begin position="2"/>
        <end position="108"/>
    </location>
</feature>
<accession>I4D0S9</accession>
<feature type="active site" description="Tele-AMP-histidine intermediate" evidence="3">
    <location>
        <position position="95"/>
    </location>
</feature>
<evidence type="ECO:0000256" key="4">
    <source>
        <dbReference type="PIRSR" id="PIRSR601310-3"/>
    </source>
</evidence>
<keyword evidence="2 8" id="KW-0378">Hydrolase</keyword>
<evidence type="ECO:0000313" key="8">
    <source>
        <dbReference type="EMBL" id="AFM39403.1"/>
    </source>
</evidence>
<dbReference type="PRINTS" id="PR00332">
    <property type="entry name" value="HISTRIAD"/>
</dbReference>
<dbReference type="eggNOG" id="COG0537">
    <property type="taxonomic scope" value="Bacteria"/>
</dbReference>
<dbReference type="Proteomes" id="UP000002892">
    <property type="component" value="Chromosome"/>
</dbReference>
<dbReference type="GO" id="GO:0016787">
    <property type="term" value="F:hydrolase activity"/>
    <property type="evidence" value="ECO:0007669"/>
    <property type="project" value="UniProtKB-KW"/>
</dbReference>
<dbReference type="SUPFAM" id="SSF54197">
    <property type="entry name" value="HIT-like"/>
    <property type="match status" value="1"/>
</dbReference>
<evidence type="ECO:0000256" key="3">
    <source>
        <dbReference type="PIRSR" id="PIRSR601310-1"/>
    </source>
</evidence>
<protein>
    <submittedName>
        <fullName evidence="8">HIT family hydrolase, diadenosine tetraphosphate hydrolase</fullName>
    </submittedName>
</protein>
<keyword evidence="1" id="KW-0547">Nucleotide-binding</keyword>